<feature type="chain" id="PRO_5045655459" description="DUF4349 domain-containing protein" evidence="2">
    <location>
        <begin position="26"/>
        <end position="211"/>
    </location>
</feature>
<feature type="signal peptide" evidence="2">
    <location>
        <begin position="1"/>
        <end position="25"/>
    </location>
</feature>
<keyword evidence="2" id="KW-0732">Signal</keyword>
<feature type="transmembrane region" description="Helical" evidence="1">
    <location>
        <begin position="187"/>
        <end position="208"/>
    </location>
</feature>
<evidence type="ECO:0000256" key="2">
    <source>
        <dbReference type="SAM" id="SignalP"/>
    </source>
</evidence>
<dbReference type="EMBL" id="JBHUOM010000002">
    <property type="protein sequence ID" value="MFD2933578.1"/>
    <property type="molecule type" value="Genomic_DNA"/>
</dbReference>
<keyword evidence="1" id="KW-0812">Transmembrane</keyword>
<keyword evidence="4" id="KW-1185">Reference proteome</keyword>
<comment type="caution">
    <text evidence="3">The sequence shown here is derived from an EMBL/GenBank/DDBJ whole genome shotgun (WGS) entry which is preliminary data.</text>
</comment>
<sequence>MSMLSKHLFAALLGTALLSSCSRQVAYFQPSARESFKSAQSVTVAASTPIEAVQPIETAQPAEIATLTPATAVPVEQQIAQTKQAVNEVEAYVRNDSKLASNKKLAKRMVRLNELLATTSSKAMVSTNAASTKKMSLMERTMLKKIDQKIKNHVAPEKTQAMSSNVRLGVIIGIIGLLLLILGGGSVLGVIGAIGLIVGLVLILLGVINNS</sequence>
<accession>A0ABW6AHI4</accession>
<reference evidence="4" key="1">
    <citation type="journal article" date="2019" name="Int. J. Syst. Evol. Microbiol.">
        <title>The Global Catalogue of Microorganisms (GCM) 10K type strain sequencing project: providing services to taxonomists for standard genome sequencing and annotation.</title>
        <authorList>
            <consortium name="The Broad Institute Genomics Platform"/>
            <consortium name="The Broad Institute Genome Sequencing Center for Infectious Disease"/>
            <person name="Wu L."/>
            <person name="Ma J."/>
        </authorList>
    </citation>
    <scope>NUCLEOTIDE SEQUENCE [LARGE SCALE GENOMIC DNA]</scope>
    <source>
        <strain evidence="4">KCTC 52490</strain>
    </source>
</reference>
<keyword evidence="1" id="KW-0472">Membrane</keyword>
<keyword evidence="1" id="KW-1133">Transmembrane helix</keyword>
<protein>
    <recommendedName>
        <fullName evidence="5">DUF4349 domain-containing protein</fullName>
    </recommendedName>
</protein>
<gene>
    <name evidence="3" type="ORF">ACFS25_07270</name>
</gene>
<feature type="transmembrane region" description="Helical" evidence="1">
    <location>
        <begin position="166"/>
        <end position="182"/>
    </location>
</feature>
<organism evidence="3 4">
    <name type="scientific">Spirosoma flavum</name>
    <dbReference type="NCBI Taxonomy" id="2048557"/>
    <lineage>
        <taxon>Bacteria</taxon>
        <taxon>Pseudomonadati</taxon>
        <taxon>Bacteroidota</taxon>
        <taxon>Cytophagia</taxon>
        <taxon>Cytophagales</taxon>
        <taxon>Cytophagaceae</taxon>
        <taxon>Spirosoma</taxon>
    </lineage>
</organism>
<name>A0ABW6AHI4_9BACT</name>
<dbReference type="Proteomes" id="UP001597512">
    <property type="component" value="Unassembled WGS sequence"/>
</dbReference>
<dbReference type="RefSeq" id="WP_381498053.1">
    <property type="nucleotide sequence ID" value="NZ_JBHUOM010000002.1"/>
</dbReference>
<evidence type="ECO:0008006" key="5">
    <source>
        <dbReference type="Google" id="ProtNLM"/>
    </source>
</evidence>
<evidence type="ECO:0000313" key="3">
    <source>
        <dbReference type="EMBL" id="MFD2933578.1"/>
    </source>
</evidence>
<dbReference type="PROSITE" id="PS51257">
    <property type="entry name" value="PROKAR_LIPOPROTEIN"/>
    <property type="match status" value="1"/>
</dbReference>
<evidence type="ECO:0000256" key="1">
    <source>
        <dbReference type="SAM" id="Phobius"/>
    </source>
</evidence>
<evidence type="ECO:0000313" key="4">
    <source>
        <dbReference type="Proteomes" id="UP001597512"/>
    </source>
</evidence>
<proteinExistence type="predicted"/>